<organism evidence="1 2">
    <name type="scientific">Faecalibaculum rodentium</name>
    <dbReference type="NCBI Taxonomy" id="1702221"/>
    <lineage>
        <taxon>Bacteria</taxon>
        <taxon>Bacillati</taxon>
        <taxon>Bacillota</taxon>
        <taxon>Erysipelotrichia</taxon>
        <taxon>Erysipelotrichales</taxon>
        <taxon>Erysipelotrichaceae</taxon>
        <taxon>Faecalibaculum</taxon>
    </lineage>
</organism>
<dbReference type="KEGG" id="fro:AALO17_07020"/>
<dbReference type="AlphaFoldDB" id="A0A140DT59"/>
<evidence type="ECO:0000313" key="1">
    <source>
        <dbReference type="EMBL" id="AMK53836.1"/>
    </source>
</evidence>
<sequence length="98" mass="11283">MKLHLYIVVTPALEQTVHQVQARLRQALPDLSFSPAAEQQSLENCLEFHGTADCTGQEAETFLHWLNNDPDGEDGEYWAYGFNTRMADPAIYYFRLEF</sequence>
<dbReference type="GeneID" id="78477513"/>
<keyword evidence="2" id="KW-1185">Reference proteome</keyword>
<protein>
    <submittedName>
        <fullName evidence="1">Uncharacterized protein</fullName>
    </submittedName>
</protein>
<dbReference type="OrthoDB" id="1770840at2"/>
<name>A0A140DT59_9FIRM</name>
<proteinExistence type="predicted"/>
<dbReference type="Proteomes" id="UP000069771">
    <property type="component" value="Chromosome"/>
</dbReference>
<dbReference type="RefSeq" id="WP_067555485.1">
    <property type="nucleotide sequence ID" value="NZ_CAJTBG010000022.1"/>
</dbReference>
<dbReference type="EMBL" id="CP011391">
    <property type="protein sequence ID" value="AMK53836.1"/>
    <property type="molecule type" value="Genomic_DNA"/>
</dbReference>
<evidence type="ECO:0000313" key="2">
    <source>
        <dbReference type="Proteomes" id="UP000069771"/>
    </source>
</evidence>
<accession>A0A140DT59</accession>
<dbReference type="STRING" id="1702221.AALO17_07020"/>
<reference evidence="1 2" key="1">
    <citation type="journal article" date="2016" name="Gut Pathog.">
        <title>Whole genome sequencing of "Faecalibaculum rodentium" ALO17, isolated from C57BL/6J laboratory mouse feces.</title>
        <authorList>
            <person name="Lim S."/>
            <person name="Chang D.H."/>
            <person name="Ahn S."/>
            <person name="Kim B.C."/>
        </authorList>
    </citation>
    <scope>NUCLEOTIDE SEQUENCE [LARGE SCALE GENOMIC DNA]</scope>
    <source>
        <strain evidence="1 2">Alo17</strain>
    </source>
</reference>
<gene>
    <name evidence="1" type="ORF">AALO17_07020</name>
</gene>